<evidence type="ECO:0000256" key="1">
    <source>
        <dbReference type="SAM" id="MobiDB-lite"/>
    </source>
</evidence>
<accession>A0ABZ2K9U9</accession>
<evidence type="ECO:0000313" key="3">
    <source>
        <dbReference type="Proteomes" id="UP001379533"/>
    </source>
</evidence>
<feature type="region of interest" description="Disordered" evidence="1">
    <location>
        <begin position="133"/>
        <end position="157"/>
    </location>
</feature>
<feature type="compositionally biased region" description="Gly residues" evidence="1">
    <location>
        <begin position="30"/>
        <end position="53"/>
    </location>
</feature>
<name>A0ABZ2K9U9_9BACT</name>
<organism evidence="2 3">
    <name type="scientific">Pendulispora brunnea</name>
    <dbReference type="NCBI Taxonomy" id="2905690"/>
    <lineage>
        <taxon>Bacteria</taxon>
        <taxon>Pseudomonadati</taxon>
        <taxon>Myxococcota</taxon>
        <taxon>Myxococcia</taxon>
        <taxon>Myxococcales</taxon>
        <taxon>Sorangiineae</taxon>
        <taxon>Pendulisporaceae</taxon>
        <taxon>Pendulispora</taxon>
    </lineage>
</organism>
<feature type="region of interest" description="Disordered" evidence="1">
    <location>
        <begin position="30"/>
        <end position="55"/>
    </location>
</feature>
<evidence type="ECO:0000313" key="2">
    <source>
        <dbReference type="EMBL" id="WXA95458.1"/>
    </source>
</evidence>
<keyword evidence="3" id="KW-1185">Reference proteome</keyword>
<evidence type="ECO:0008006" key="4">
    <source>
        <dbReference type="Google" id="ProtNLM"/>
    </source>
</evidence>
<reference evidence="2 3" key="1">
    <citation type="submission" date="2021-12" db="EMBL/GenBank/DDBJ databases">
        <title>Discovery of the Pendulisporaceae a myxobacterial family with distinct sporulation behavior and unique specialized metabolism.</title>
        <authorList>
            <person name="Garcia R."/>
            <person name="Popoff A."/>
            <person name="Bader C.D."/>
            <person name="Loehr J."/>
            <person name="Walesch S."/>
            <person name="Walt C."/>
            <person name="Boldt J."/>
            <person name="Bunk B."/>
            <person name="Haeckl F.J.F.P.J."/>
            <person name="Gunesch A.P."/>
            <person name="Birkelbach J."/>
            <person name="Nuebel U."/>
            <person name="Pietschmann T."/>
            <person name="Bach T."/>
            <person name="Mueller R."/>
        </authorList>
    </citation>
    <scope>NUCLEOTIDE SEQUENCE [LARGE SCALE GENOMIC DNA]</scope>
    <source>
        <strain evidence="2 3">MSr12523</strain>
    </source>
</reference>
<dbReference type="EMBL" id="CP089982">
    <property type="protein sequence ID" value="WXA95458.1"/>
    <property type="molecule type" value="Genomic_DNA"/>
</dbReference>
<dbReference type="Proteomes" id="UP001379533">
    <property type="component" value="Chromosome"/>
</dbReference>
<protein>
    <recommendedName>
        <fullName evidence="4">PE-PGRS family protein</fullName>
    </recommendedName>
</protein>
<gene>
    <name evidence="2" type="ORF">LZC95_01210</name>
</gene>
<sequence length="157" mass="14286">MGGRAGGSSIALLVFRTPVTLVGSKLHAGKGGLGGPGGGGQTAQQGGAEGKGNGTLAPGCAGGVGGHGGGGAGGNGGAGGSSIDFAYAGVAPIIDGSQISVADSFANQGWTLSQSTSAGGVAGVGGQKVVPASEAGQAGRAGPPGEIQAVAPLLEKP</sequence>
<proteinExistence type="predicted"/>